<evidence type="ECO:0000313" key="1">
    <source>
        <dbReference type="EMBL" id="VVE46813.1"/>
    </source>
</evidence>
<reference evidence="1 2" key="1">
    <citation type="submission" date="2019-08" db="EMBL/GenBank/DDBJ databases">
        <authorList>
            <person name="Peeters C."/>
        </authorList>
    </citation>
    <scope>NUCLEOTIDE SEQUENCE [LARGE SCALE GENOMIC DNA]</scope>
    <source>
        <strain evidence="1 2">LMG 31012</strain>
    </source>
</reference>
<dbReference type="AlphaFoldDB" id="A0A5E4YFE1"/>
<dbReference type="Proteomes" id="UP000400981">
    <property type="component" value="Unassembled WGS sequence"/>
</dbReference>
<dbReference type="RefSeq" id="WP_124988670.1">
    <property type="nucleotide sequence ID" value="NZ_CABPSH010000018.1"/>
</dbReference>
<name>A0A5E4YFE1_9BURK</name>
<evidence type="ECO:0000313" key="2">
    <source>
        <dbReference type="Proteomes" id="UP000400981"/>
    </source>
</evidence>
<gene>
    <name evidence="1" type="ORF">PEP31012_04481</name>
</gene>
<keyword evidence="2" id="KW-1185">Reference proteome</keyword>
<accession>A0A5E4YFE1</accession>
<proteinExistence type="predicted"/>
<protein>
    <submittedName>
        <fullName evidence="1">Uncharacterized protein</fullName>
    </submittedName>
</protein>
<sequence length="59" mass="6502">MTEGEIESIKKLPAASVPTRSLDKNLGMSVPRLYRSNTPNYLVEFWRATTVDAGAIMAC</sequence>
<organism evidence="1 2">
    <name type="scientific">Pandoraea eparura</name>
    <dbReference type="NCBI Taxonomy" id="2508291"/>
    <lineage>
        <taxon>Bacteria</taxon>
        <taxon>Pseudomonadati</taxon>
        <taxon>Pseudomonadota</taxon>
        <taxon>Betaproteobacteria</taxon>
        <taxon>Burkholderiales</taxon>
        <taxon>Burkholderiaceae</taxon>
        <taxon>Pandoraea</taxon>
    </lineage>
</organism>
<dbReference type="OrthoDB" id="8585334at2"/>
<dbReference type="EMBL" id="CABPSH010000018">
    <property type="protein sequence ID" value="VVE46813.1"/>
    <property type="molecule type" value="Genomic_DNA"/>
</dbReference>